<dbReference type="Gene3D" id="3.40.50.1110">
    <property type="entry name" value="SGNH hydrolase"/>
    <property type="match status" value="1"/>
</dbReference>
<dbReference type="SUPFAM" id="SSF52266">
    <property type="entry name" value="SGNH hydrolase"/>
    <property type="match status" value="1"/>
</dbReference>
<evidence type="ECO:0000313" key="3">
    <source>
        <dbReference type="Proteomes" id="UP000443090"/>
    </source>
</evidence>
<accession>A0A8H8S0L5</accession>
<gene>
    <name evidence="2" type="primary">cesA</name>
    <name evidence="2" type="ORF">LOCC1_G003488</name>
</gene>
<dbReference type="AlphaFoldDB" id="A0A8H8S0L5"/>
<reference evidence="2 3" key="1">
    <citation type="submission" date="2018-05" db="EMBL/GenBank/DDBJ databases">
        <title>Genome sequencing and assembly of the regulated plant pathogen Lachnellula willkommii and related sister species for the development of diagnostic species identification markers.</title>
        <authorList>
            <person name="Giroux E."/>
            <person name="Bilodeau G."/>
        </authorList>
    </citation>
    <scope>NUCLEOTIDE SEQUENCE [LARGE SCALE GENOMIC DNA]</scope>
    <source>
        <strain evidence="2 3">CBS 160.35</strain>
    </source>
</reference>
<dbReference type="PANTHER" id="PTHR30383:SF2">
    <property type="entry name" value="CELLULOSE-BINDING PROTEIN"/>
    <property type="match status" value="1"/>
</dbReference>
<sequence>MELSNLLQMLGRILGLLGSLTPDADSQAKLKIMPLGDSITANTCWRTLLWDNLRDAGVTPGIQFVGSSSSDAGACVGTGTWDHHHEGHGGYTAVDIADNNLVGWLDAARPDVVVFMLGTNDVTHGRATSAIIAAYTKMVGEMRGSNPSMKIIVDLVIPLSGAGNSGVVALNAAILPWAKSLNSTDSPIYIADTNTGFTDRDLADGVHPNSDGDRKIAGRLYPILLQIINENREASNAVEYLLGHLDGDLDGDVDGDVDGDLDGDGNIYGADYGII</sequence>
<proteinExistence type="predicted"/>
<dbReference type="Proteomes" id="UP000443090">
    <property type="component" value="Unassembled WGS sequence"/>
</dbReference>
<dbReference type="Pfam" id="PF13472">
    <property type="entry name" value="Lipase_GDSL_2"/>
    <property type="match status" value="1"/>
</dbReference>
<name>A0A8H8S0L5_9HELO</name>
<dbReference type="EMBL" id="QGMI01000236">
    <property type="protein sequence ID" value="TVY44386.1"/>
    <property type="molecule type" value="Genomic_DNA"/>
</dbReference>
<protein>
    <submittedName>
        <fullName evidence="2">Multidomain esterase</fullName>
    </submittedName>
</protein>
<evidence type="ECO:0000259" key="1">
    <source>
        <dbReference type="Pfam" id="PF13472"/>
    </source>
</evidence>
<dbReference type="InterPro" id="IPR051532">
    <property type="entry name" value="Ester_Hydrolysis_Enzymes"/>
</dbReference>
<dbReference type="OrthoDB" id="2119228at2759"/>
<dbReference type="InterPro" id="IPR036514">
    <property type="entry name" value="SGNH_hydro_sf"/>
</dbReference>
<feature type="domain" description="SGNH hydrolase-type esterase" evidence="1">
    <location>
        <begin position="35"/>
        <end position="214"/>
    </location>
</feature>
<dbReference type="PANTHER" id="PTHR30383">
    <property type="entry name" value="THIOESTERASE 1/PROTEASE 1/LYSOPHOSPHOLIPASE L1"/>
    <property type="match status" value="1"/>
</dbReference>
<dbReference type="CDD" id="cd01833">
    <property type="entry name" value="XynB_like"/>
    <property type="match status" value="1"/>
</dbReference>
<comment type="caution">
    <text evidence="2">The sequence shown here is derived from an EMBL/GenBank/DDBJ whole genome shotgun (WGS) entry which is preliminary data.</text>
</comment>
<dbReference type="InterPro" id="IPR013830">
    <property type="entry name" value="SGNH_hydro"/>
</dbReference>
<evidence type="ECO:0000313" key="2">
    <source>
        <dbReference type="EMBL" id="TVY44386.1"/>
    </source>
</evidence>
<keyword evidence="3" id="KW-1185">Reference proteome</keyword>
<dbReference type="GO" id="GO:0004622">
    <property type="term" value="F:phosphatidylcholine lysophospholipase activity"/>
    <property type="evidence" value="ECO:0007669"/>
    <property type="project" value="TreeGrafter"/>
</dbReference>
<organism evidence="2 3">
    <name type="scientific">Lachnellula occidentalis</name>
    <dbReference type="NCBI Taxonomy" id="215460"/>
    <lineage>
        <taxon>Eukaryota</taxon>
        <taxon>Fungi</taxon>
        <taxon>Dikarya</taxon>
        <taxon>Ascomycota</taxon>
        <taxon>Pezizomycotina</taxon>
        <taxon>Leotiomycetes</taxon>
        <taxon>Helotiales</taxon>
        <taxon>Lachnaceae</taxon>
        <taxon>Lachnellula</taxon>
    </lineage>
</organism>